<accession>A0AA97DB11</accession>
<dbReference type="PANTHER" id="PTHR13799:SF14">
    <property type="entry name" value="GTP CYCLOHYDROLASE 1 TYPE 2 HOMOLOG"/>
    <property type="match status" value="1"/>
</dbReference>
<dbReference type="EMBL" id="CP135996">
    <property type="protein sequence ID" value="WOC33611.1"/>
    <property type="molecule type" value="Genomic_DNA"/>
</dbReference>
<feature type="binding site" evidence="4">
    <location>
        <position position="225"/>
    </location>
    <ligand>
        <name>a divalent metal cation</name>
        <dbReference type="ChEBI" id="CHEBI:60240"/>
        <label>1</label>
    </ligand>
</feature>
<gene>
    <name evidence="5" type="ORF">PXC00_07010</name>
</gene>
<organism evidence="5 6">
    <name type="scientific">Caproicibacterium argilliputei</name>
    <dbReference type="NCBI Taxonomy" id="3030016"/>
    <lineage>
        <taxon>Bacteria</taxon>
        <taxon>Bacillati</taxon>
        <taxon>Bacillota</taxon>
        <taxon>Clostridia</taxon>
        <taxon>Eubacteriales</taxon>
        <taxon>Oscillospiraceae</taxon>
        <taxon>Caproicibacterium</taxon>
    </lineage>
</organism>
<dbReference type="GO" id="GO:0046872">
    <property type="term" value="F:metal ion binding"/>
    <property type="evidence" value="ECO:0007669"/>
    <property type="project" value="UniProtKB-KW"/>
</dbReference>
<dbReference type="GO" id="GO:0005737">
    <property type="term" value="C:cytoplasm"/>
    <property type="evidence" value="ECO:0007669"/>
    <property type="project" value="TreeGrafter"/>
</dbReference>
<proteinExistence type="inferred from homology"/>
<feature type="binding site" evidence="4">
    <location>
        <position position="221"/>
    </location>
    <ligand>
        <name>a divalent metal cation</name>
        <dbReference type="ChEBI" id="CHEBI:60240"/>
        <label>1</label>
    </ligand>
</feature>
<dbReference type="AlphaFoldDB" id="A0AA97DB11"/>
<dbReference type="Pfam" id="PF01784">
    <property type="entry name" value="DUF34_NIF3"/>
    <property type="match status" value="1"/>
</dbReference>
<dbReference type="FunFam" id="3.40.1390.30:FF:000001">
    <property type="entry name" value="GTP cyclohydrolase 1 type 2"/>
    <property type="match status" value="1"/>
</dbReference>
<keyword evidence="6" id="KW-1185">Reference proteome</keyword>
<dbReference type="NCBIfam" id="TIGR00486">
    <property type="entry name" value="YbgI_SA1388"/>
    <property type="match status" value="1"/>
</dbReference>
<evidence type="ECO:0000256" key="1">
    <source>
        <dbReference type="ARBA" id="ARBA00006964"/>
    </source>
</evidence>
<reference evidence="6" key="3">
    <citation type="submission" date="2024-06" db="EMBL/GenBank/DDBJ databases">
        <authorList>
            <person name="Zeng C."/>
        </authorList>
    </citation>
    <scope>NUCLEOTIDE SEQUENCE [LARGE SCALE GENOMIC DNA]</scope>
    <source>
        <strain evidence="6">ZCY20-5</strain>
    </source>
</reference>
<evidence type="ECO:0000256" key="3">
    <source>
        <dbReference type="ARBA" id="ARBA00022723"/>
    </source>
</evidence>
<dbReference type="KEGG" id="carl:PXC00_07010"/>
<protein>
    <recommendedName>
        <fullName evidence="2">GTP cyclohydrolase 1 type 2 homolog</fullName>
    </recommendedName>
</protein>
<evidence type="ECO:0000313" key="6">
    <source>
        <dbReference type="Proteomes" id="UP001300604"/>
    </source>
</evidence>
<feature type="binding site" evidence="4">
    <location>
        <position position="68"/>
    </location>
    <ligand>
        <name>a divalent metal cation</name>
        <dbReference type="ChEBI" id="CHEBI:60240"/>
        <label>1</label>
    </ligand>
</feature>
<feature type="binding site" evidence="4">
    <location>
        <position position="103"/>
    </location>
    <ligand>
        <name>a divalent metal cation</name>
        <dbReference type="ChEBI" id="CHEBI:60240"/>
        <label>1</label>
    </ligand>
</feature>
<dbReference type="PANTHER" id="PTHR13799">
    <property type="entry name" value="NGG1 INTERACTING FACTOR 3"/>
    <property type="match status" value="1"/>
</dbReference>
<reference evidence="6" key="2">
    <citation type="submission" date="2024-06" db="EMBL/GenBank/DDBJ databases">
        <title>Caproicibacterium argilliputei sp. nov, a novel caproic acid producing anaerobic bacterium isolated from pit mud.</title>
        <authorList>
            <person name="Zeng C."/>
        </authorList>
    </citation>
    <scope>NUCLEOTIDE SEQUENCE [LARGE SCALE GENOMIC DNA]</scope>
    <source>
        <strain evidence="6">ZCY20-5</strain>
    </source>
</reference>
<dbReference type="SUPFAM" id="SSF102705">
    <property type="entry name" value="NIF3 (NGG1p interacting factor 3)-like"/>
    <property type="match status" value="1"/>
</dbReference>
<evidence type="ECO:0000256" key="2">
    <source>
        <dbReference type="ARBA" id="ARBA00022112"/>
    </source>
</evidence>
<dbReference type="Proteomes" id="UP001300604">
    <property type="component" value="Chromosome"/>
</dbReference>
<sequence length="258" mass="27872">MNLLTTTGDIYDFLDSFAPFRTAMSFDNPGLLVGERQTPLQTVLFSLDITPQVVKEAHTLKAQLVVSHHPVIFDPLKQLAKGSAPYLLAQYEIDAVCAHTNLDMAAGGVNTTLAQCLGLRNVHTLVEYAPSLPEALVGELSEPLAPAAFAEQVKQQLHCDGVRYTDGKRTIKAVGLCSGSGADLIYEAAAAGCEAFVTGESKHNLLLDAEQMQLTLVEAGHFATEDPVIKPLLQKIQKQFPELCCIKSKAMHSPAQFI</sequence>
<dbReference type="Gene3D" id="3.40.1390.30">
    <property type="entry name" value="NIF3 (NGG1p interacting factor 3)-like"/>
    <property type="match status" value="2"/>
</dbReference>
<feature type="binding site" evidence="4">
    <location>
        <position position="69"/>
    </location>
    <ligand>
        <name>a divalent metal cation</name>
        <dbReference type="ChEBI" id="CHEBI:60240"/>
        <label>1</label>
    </ligand>
</feature>
<dbReference type="RefSeq" id="WP_316935195.1">
    <property type="nucleotide sequence ID" value="NZ_CP135996.1"/>
</dbReference>
<dbReference type="InterPro" id="IPR002678">
    <property type="entry name" value="DUF34/NIF3"/>
</dbReference>
<keyword evidence="3 4" id="KW-0479">Metal-binding</keyword>
<comment type="similarity">
    <text evidence="1">Belongs to the GTP cyclohydrolase I type 2/NIF3 family.</text>
</comment>
<evidence type="ECO:0000256" key="4">
    <source>
        <dbReference type="PIRSR" id="PIRSR602678-1"/>
    </source>
</evidence>
<dbReference type="InterPro" id="IPR036069">
    <property type="entry name" value="DUF34/NIF3_sf"/>
</dbReference>
<evidence type="ECO:0000313" key="5">
    <source>
        <dbReference type="EMBL" id="WOC33611.1"/>
    </source>
</evidence>
<reference evidence="5 6" key="1">
    <citation type="submission" date="2024-06" db="EMBL/GenBank/DDBJ databases">
        <title>Caproicibacterium argilliputei sp. nov, a novel caproic acid producing anaerobic bacterium isolated from pit mud.</title>
        <authorList>
            <person name="Xia S."/>
        </authorList>
    </citation>
    <scope>NUCLEOTIDE SEQUENCE [LARGE SCALE GENOMIC DNA]</scope>
    <source>
        <strain evidence="5 6">ZCY20-5</strain>
    </source>
</reference>
<name>A0AA97DB11_9FIRM</name>